<dbReference type="InterPro" id="IPR006016">
    <property type="entry name" value="UspA"/>
</dbReference>
<protein>
    <recommendedName>
        <fullName evidence="1">UspA domain-containing protein</fullName>
    </recommendedName>
</protein>
<reference evidence="2 3" key="1">
    <citation type="submission" date="2018-09" db="EMBL/GenBank/DDBJ databases">
        <authorList>
            <person name="Zhu H."/>
        </authorList>
    </citation>
    <scope>NUCLEOTIDE SEQUENCE [LARGE SCALE GENOMIC DNA]</scope>
    <source>
        <strain evidence="2 3">K2R10-39</strain>
    </source>
</reference>
<comment type="caution">
    <text evidence="2">The sequence shown here is derived from an EMBL/GenBank/DDBJ whole genome shotgun (WGS) entry which is preliminary data.</text>
</comment>
<evidence type="ECO:0000259" key="1">
    <source>
        <dbReference type="Pfam" id="PF00582"/>
    </source>
</evidence>
<name>A0A418WYU7_9BURK</name>
<evidence type="ECO:0000313" key="3">
    <source>
        <dbReference type="Proteomes" id="UP000285190"/>
    </source>
</evidence>
<proteinExistence type="predicted"/>
<feature type="domain" description="UspA" evidence="1">
    <location>
        <begin position="1"/>
        <end position="37"/>
    </location>
</feature>
<dbReference type="EMBL" id="QYUN01000002">
    <property type="protein sequence ID" value="RJG05424.1"/>
    <property type="molecule type" value="Genomic_DNA"/>
</dbReference>
<dbReference type="OrthoDB" id="8547832at2"/>
<keyword evidence="3" id="KW-1185">Reference proteome</keyword>
<gene>
    <name evidence="2" type="ORF">D3870_04760</name>
</gene>
<dbReference type="Gene3D" id="3.40.50.620">
    <property type="entry name" value="HUPs"/>
    <property type="match status" value="1"/>
</dbReference>
<dbReference type="Proteomes" id="UP000285190">
    <property type="component" value="Unassembled WGS sequence"/>
</dbReference>
<evidence type="ECO:0000313" key="2">
    <source>
        <dbReference type="EMBL" id="RJG05424.1"/>
    </source>
</evidence>
<sequence>MIIMGSHGRGAFKKLIMGSVASKMLAMDADIPVLIVR</sequence>
<dbReference type="AlphaFoldDB" id="A0A418WYU7"/>
<accession>A0A418WYU7</accession>
<dbReference type="Pfam" id="PF00582">
    <property type="entry name" value="Usp"/>
    <property type="match status" value="1"/>
</dbReference>
<dbReference type="InterPro" id="IPR014729">
    <property type="entry name" value="Rossmann-like_a/b/a_fold"/>
</dbReference>
<organism evidence="2 3">
    <name type="scientific">Noviherbaspirillum cavernae</name>
    <dbReference type="NCBI Taxonomy" id="2320862"/>
    <lineage>
        <taxon>Bacteria</taxon>
        <taxon>Pseudomonadati</taxon>
        <taxon>Pseudomonadota</taxon>
        <taxon>Betaproteobacteria</taxon>
        <taxon>Burkholderiales</taxon>
        <taxon>Oxalobacteraceae</taxon>
        <taxon>Noviherbaspirillum</taxon>
    </lineage>
</organism>
<dbReference type="SUPFAM" id="SSF52402">
    <property type="entry name" value="Adenine nucleotide alpha hydrolases-like"/>
    <property type="match status" value="1"/>
</dbReference>